<dbReference type="InterPro" id="IPR011990">
    <property type="entry name" value="TPR-like_helical_dom_sf"/>
</dbReference>
<dbReference type="AlphaFoldDB" id="A0A344U382"/>
<keyword evidence="3" id="KW-1185">Reference proteome</keyword>
<reference evidence="2 3" key="1">
    <citation type="submission" date="2018-01" db="EMBL/GenBank/DDBJ databases">
        <title>Draft genome Sequence of streptomyces globosus LZH-48.</title>
        <authorList>
            <person name="Ran K."/>
            <person name="Li Z."/>
            <person name="Wei S."/>
            <person name="Dong R."/>
        </authorList>
    </citation>
    <scope>NUCLEOTIDE SEQUENCE [LARGE SCALE GENOMIC DNA]</scope>
    <source>
        <strain evidence="2 3">LZH-48</strain>
    </source>
</reference>
<dbReference type="SUPFAM" id="SSF48452">
    <property type="entry name" value="TPR-like"/>
    <property type="match status" value="1"/>
</dbReference>
<feature type="region of interest" description="Disordered" evidence="1">
    <location>
        <begin position="31"/>
        <end position="64"/>
    </location>
</feature>
<dbReference type="PRINTS" id="PR00364">
    <property type="entry name" value="DISEASERSIST"/>
</dbReference>
<evidence type="ECO:0000313" key="3">
    <source>
        <dbReference type="Proteomes" id="UP000252004"/>
    </source>
</evidence>
<evidence type="ECO:0000313" key="2">
    <source>
        <dbReference type="EMBL" id="AXE25353.1"/>
    </source>
</evidence>
<gene>
    <name evidence="2" type="ORF">C0216_19575</name>
</gene>
<feature type="region of interest" description="Disordered" evidence="1">
    <location>
        <begin position="1"/>
        <end position="20"/>
    </location>
</feature>
<name>A0A344U382_9ACTN</name>
<dbReference type="Proteomes" id="UP000252004">
    <property type="component" value="Chromosome"/>
</dbReference>
<protein>
    <submittedName>
        <fullName evidence="2">Regulator</fullName>
    </submittedName>
</protein>
<evidence type="ECO:0000256" key="1">
    <source>
        <dbReference type="SAM" id="MobiDB-lite"/>
    </source>
</evidence>
<dbReference type="GO" id="GO:0043531">
    <property type="term" value="F:ADP binding"/>
    <property type="evidence" value="ECO:0007669"/>
    <property type="project" value="InterPro"/>
</dbReference>
<dbReference type="EMBL" id="CP030862">
    <property type="protein sequence ID" value="AXE25353.1"/>
    <property type="molecule type" value="Genomic_DNA"/>
</dbReference>
<dbReference type="KEGG" id="sgz:C0216_19575"/>
<dbReference type="Gene3D" id="1.25.40.10">
    <property type="entry name" value="Tetratricopeptide repeat domain"/>
    <property type="match status" value="1"/>
</dbReference>
<feature type="compositionally biased region" description="Basic and acidic residues" evidence="1">
    <location>
        <begin position="1"/>
        <end position="12"/>
    </location>
</feature>
<proteinExistence type="predicted"/>
<dbReference type="SUPFAM" id="SSF52540">
    <property type="entry name" value="P-loop containing nucleoside triphosphate hydrolases"/>
    <property type="match status" value="1"/>
</dbReference>
<dbReference type="PANTHER" id="PTHR47691:SF3">
    <property type="entry name" value="HTH-TYPE TRANSCRIPTIONAL REGULATOR RV0890C-RELATED"/>
    <property type="match status" value="1"/>
</dbReference>
<dbReference type="OrthoDB" id="499349at2"/>
<accession>A0A344U382</accession>
<sequence length="729" mass="78544">MNDPEAHRRADSDPGVTARRIAKITHNTPVFGEYSFNNRPADSADGDPGPAVSAPPGNLPPEPAGFIGREEELTSLHLLLRTRRLVTLTGVGGVGKSRLALCAASDPEQARPDGIWWVDLSPLRDPALLTMTVAHAVGLADHSARPLDEELCAWMADKELLLVLDTCEHMVADCRHLAGELLQSAPDLTVLVTSREPLGSPCEKVVELSPLPCEGSDSDALALFRDRALAASPRTAAVFDDPARTALAAEVCRRLDGIPLALELAGARLRTWPLERMAQRLGDRFEVLADSGGGPGRPPRHRTMRTAIGWSHELCEPLERLLWARLSVFTGDFDVAAARAVCSGGPLSAARVERVLSGLVAKSVVRRLQERGAGARYRMLDSIREYGHDWLGELGEVRSVADRHAHWYAALSRAADRGWIGPRQVDWYRRMTAEHPQLRTALEHLLGTDPAAALEMAGALWFFWFACGHVHEGRGFLERALEEGPPEGPVRAQAQWALGLTALLQGDMDTARRLGKECTRLADGAQDPERALRAAHLYAAAVMLPGDPRRALELAGPRARAGHGGPEDGPGRLLCRLVTGYALCDLRRYEEAAAEARGLREACADLDERWLRAYADYVLAVAAFGLGHPEEAARHVRAMLSGKRLLGDRTGIALGLDLLAAAVAALGDGELAARLLGAGHAWWRTVGRPQMGSPSLTALREQGERQARAAIGDAAYESAFLGGAAAPTG</sequence>
<dbReference type="PANTHER" id="PTHR47691">
    <property type="entry name" value="REGULATOR-RELATED"/>
    <property type="match status" value="1"/>
</dbReference>
<organism evidence="2 3">
    <name type="scientific">Streptomyces globosus</name>
    <dbReference type="NCBI Taxonomy" id="68209"/>
    <lineage>
        <taxon>Bacteria</taxon>
        <taxon>Bacillati</taxon>
        <taxon>Actinomycetota</taxon>
        <taxon>Actinomycetes</taxon>
        <taxon>Kitasatosporales</taxon>
        <taxon>Streptomycetaceae</taxon>
        <taxon>Streptomyces</taxon>
    </lineage>
</organism>
<dbReference type="Gene3D" id="3.40.50.300">
    <property type="entry name" value="P-loop containing nucleotide triphosphate hydrolases"/>
    <property type="match status" value="1"/>
</dbReference>
<dbReference type="InterPro" id="IPR027417">
    <property type="entry name" value="P-loop_NTPase"/>
</dbReference>